<gene>
    <name evidence="1" type="ORF">SAMN04488072_11266</name>
</gene>
<dbReference type="OrthoDB" id="2692106at2"/>
<dbReference type="EMBL" id="FOJW01000012">
    <property type="protein sequence ID" value="SFB26769.1"/>
    <property type="molecule type" value="Genomic_DNA"/>
</dbReference>
<dbReference type="AlphaFoldDB" id="A0A1I0ZLU2"/>
<organism evidence="1 2">
    <name type="scientific">Lentibacillus halodurans</name>
    <dbReference type="NCBI Taxonomy" id="237679"/>
    <lineage>
        <taxon>Bacteria</taxon>
        <taxon>Bacillati</taxon>
        <taxon>Bacillota</taxon>
        <taxon>Bacilli</taxon>
        <taxon>Bacillales</taxon>
        <taxon>Bacillaceae</taxon>
        <taxon>Lentibacillus</taxon>
    </lineage>
</organism>
<evidence type="ECO:0000313" key="1">
    <source>
        <dbReference type="EMBL" id="SFB26769.1"/>
    </source>
</evidence>
<dbReference type="NCBIfam" id="NF038310">
    <property type="entry name" value="lysogeny_AimR"/>
    <property type="match status" value="1"/>
</dbReference>
<dbReference type="InterPro" id="IPR047705">
    <property type="entry name" value="AimR-like"/>
</dbReference>
<dbReference type="Pfam" id="PF22871">
    <property type="entry name" value="AimR"/>
    <property type="match status" value="1"/>
</dbReference>
<proteinExistence type="predicted"/>
<accession>A0A1I0ZLU2</accession>
<sequence>MHYSKATQKSEKSDLLINLSNNDELTLEQVMLVLEKEHDEQTVEQLIRKFCLETTSDNTQKKGMEYLYMNGYYDDLQQSIIKNKSSKNPSNQKWAEVYQLTLDRKQRRYSDQEILRHVNAMKTDEPELKCLLEFIKVTVYYGRGEYGKLGNILEKQQYLFEKINDHFLLEFFHDRLYHNLFVYFLVRNEVIMARKYAFRVLTRTTNSKTKISLHINLALSYMYDTYYQGMYHLNEALKIAKKDDLNRIANIIVQNNIPFLSAHFKKVENITSTDKSEQAHIEIAKGNYFKARAILKEIEIDSPFKMYYLGMAKQDKSLLLQSYNNFIEKRSDYFFSRLPLNALQKMSD</sequence>
<dbReference type="Proteomes" id="UP000198642">
    <property type="component" value="Unassembled WGS sequence"/>
</dbReference>
<keyword evidence="2" id="KW-1185">Reference proteome</keyword>
<dbReference type="STRING" id="237679.SAMN04488072_11266"/>
<evidence type="ECO:0000313" key="2">
    <source>
        <dbReference type="Proteomes" id="UP000198642"/>
    </source>
</evidence>
<protein>
    <submittedName>
        <fullName evidence="1">Uncharacterized protein</fullName>
    </submittedName>
</protein>
<name>A0A1I0ZLU2_9BACI</name>
<reference evidence="1 2" key="1">
    <citation type="submission" date="2016-10" db="EMBL/GenBank/DDBJ databases">
        <authorList>
            <person name="de Groot N.N."/>
        </authorList>
    </citation>
    <scope>NUCLEOTIDE SEQUENCE [LARGE SCALE GENOMIC DNA]</scope>
    <source>
        <strain evidence="1 2">CGMCC 1.3702</strain>
    </source>
</reference>
<dbReference type="RefSeq" id="WP_090239670.1">
    <property type="nucleotide sequence ID" value="NZ_FOJW01000012.1"/>
</dbReference>